<organism evidence="8">
    <name type="scientific">marine sediment metagenome</name>
    <dbReference type="NCBI Taxonomy" id="412755"/>
    <lineage>
        <taxon>unclassified sequences</taxon>
        <taxon>metagenomes</taxon>
        <taxon>ecological metagenomes</taxon>
    </lineage>
</organism>
<proteinExistence type="predicted"/>
<dbReference type="Pfam" id="PF13396">
    <property type="entry name" value="PLDc_N"/>
    <property type="match status" value="1"/>
</dbReference>
<evidence type="ECO:0000256" key="5">
    <source>
        <dbReference type="ARBA" id="ARBA00023136"/>
    </source>
</evidence>
<keyword evidence="3 6" id="KW-0812">Transmembrane</keyword>
<evidence type="ECO:0000313" key="8">
    <source>
        <dbReference type="EMBL" id="KKN99194.1"/>
    </source>
</evidence>
<keyword evidence="2" id="KW-1003">Cell membrane</keyword>
<evidence type="ECO:0000256" key="4">
    <source>
        <dbReference type="ARBA" id="ARBA00022989"/>
    </source>
</evidence>
<feature type="domain" description="Cardiolipin synthase N-terminal" evidence="7">
    <location>
        <begin position="15"/>
        <end position="57"/>
    </location>
</feature>
<evidence type="ECO:0000256" key="2">
    <source>
        <dbReference type="ARBA" id="ARBA00022475"/>
    </source>
</evidence>
<sequence length="63" mass="6801">MGVEINGVLGLIWLIVIIWAVVQVAQSSAGGTSKLLWILVLLLLPVLGLILWLLLGPKSSKKR</sequence>
<comment type="subcellular location">
    <subcellularLocation>
        <location evidence="1">Cell membrane</location>
        <topology evidence="1">Multi-pass membrane protein</topology>
    </subcellularLocation>
</comment>
<keyword evidence="5 6" id="KW-0472">Membrane</keyword>
<gene>
    <name evidence="8" type="ORF">LCGC14_0139870</name>
</gene>
<name>A0A0F9V5B9_9ZZZZ</name>
<feature type="transmembrane region" description="Helical" evidence="6">
    <location>
        <begin position="35"/>
        <end position="55"/>
    </location>
</feature>
<reference evidence="8" key="1">
    <citation type="journal article" date="2015" name="Nature">
        <title>Complex archaea that bridge the gap between prokaryotes and eukaryotes.</title>
        <authorList>
            <person name="Spang A."/>
            <person name="Saw J.H."/>
            <person name="Jorgensen S.L."/>
            <person name="Zaremba-Niedzwiedzka K."/>
            <person name="Martijn J."/>
            <person name="Lind A.E."/>
            <person name="van Eijk R."/>
            <person name="Schleper C."/>
            <person name="Guy L."/>
            <person name="Ettema T.J."/>
        </authorList>
    </citation>
    <scope>NUCLEOTIDE SEQUENCE</scope>
</reference>
<protein>
    <recommendedName>
        <fullName evidence="7">Cardiolipin synthase N-terminal domain-containing protein</fullName>
    </recommendedName>
</protein>
<dbReference type="InterPro" id="IPR027379">
    <property type="entry name" value="CLS_N"/>
</dbReference>
<evidence type="ECO:0000256" key="3">
    <source>
        <dbReference type="ARBA" id="ARBA00022692"/>
    </source>
</evidence>
<feature type="transmembrane region" description="Helical" evidence="6">
    <location>
        <begin position="7"/>
        <end position="29"/>
    </location>
</feature>
<dbReference type="AlphaFoldDB" id="A0A0F9V5B9"/>
<dbReference type="GO" id="GO:0005886">
    <property type="term" value="C:plasma membrane"/>
    <property type="evidence" value="ECO:0007669"/>
    <property type="project" value="UniProtKB-SubCell"/>
</dbReference>
<accession>A0A0F9V5B9</accession>
<keyword evidence="4 6" id="KW-1133">Transmembrane helix</keyword>
<evidence type="ECO:0000256" key="6">
    <source>
        <dbReference type="SAM" id="Phobius"/>
    </source>
</evidence>
<comment type="caution">
    <text evidence="8">The sequence shown here is derived from an EMBL/GenBank/DDBJ whole genome shotgun (WGS) entry which is preliminary data.</text>
</comment>
<dbReference type="EMBL" id="LAZR01000048">
    <property type="protein sequence ID" value="KKN99194.1"/>
    <property type="molecule type" value="Genomic_DNA"/>
</dbReference>
<evidence type="ECO:0000256" key="1">
    <source>
        <dbReference type="ARBA" id="ARBA00004651"/>
    </source>
</evidence>
<evidence type="ECO:0000259" key="7">
    <source>
        <dbReference type="Pfam" id="PF13396"/>
    </source>
</evidence>